<reference evidence="1 2" key="1">
    <citation type="journal article" date="2018" name="Nat. Ecol. Evol.">
        <title>Shark genomes provide insights into elasmobranch evolution and the origin of vertebrates.</title>
        <authorList>
            <person name="Hara Y"/>
            <person name="Yamaguchi K"/>
            <person name="Onimaru K"/>
            <person name="Kadota M"/>
            <person name="Koyanagi M"/>
            <person name="Keeley SD"/>
            <person name="Tatsumi K"/>
            <person name="Tanaka K"/>
            <person name="Motone F"/>
            <person name="Kageyama Y"/>
            <person name="Nozu R"/>
            <person name="Adachi N"/>
            <person name="Nishimura O"/>
            <person name="Nakagawa R"/>
            <person name="Tanegashima C"/>
            <person name="Kiyatake I"/>
            <person name="Matsumoto R"/>
            <person name="Murakumo K"/>
            <person name="Nishida K"/>
            <person name="Terakita A"/>
            <person name="Kuratani S"/>
            <person name="Sato K"/>
            <person name="Hyodo S Kuraku.S."/>
        </authorList>
    </citation>
    <scope>NUCLEOTIDE SEQUENCE [LARGE SCALE GENOMIC DNA]</scope>
</reference>
<comment type="caution">
    <text evidence="1">The sequence shown here is derived from an EMBL/GenBank/DDBJ whole genome shotgun (WGS) entry which is preliminary data.</text>
</comment>
<name>A0A401RV68_CHIPU</name>
<dbReference type="Proteomes" id="UP000287033">
    <property type="component" value="Unassembled WGS sequence"/>
</dbReference>
<dbReference type="EMBL" id="BEZZ01000005">
    <property type="protein sequence ID" value="GCC22054.1"/>
    <property type="molecule type" value="Genomic_DNA"/>
</dbReference>
<evidence type="ECO:0000313" key="1">
    <source>
        <dbReference type="EMBL" id="GCC22054.1"/>
    </source>
</evidence>
<accession>A0A401RV68</accession>
<keyword evidence="2" id="KW-1185">Reference proteome</keyword>
<protein>
    <submittedName>
        <fullName evidence="1">Uncharacterized protein</fullName>
    </submittedName>
</protein>
<organism evidence="1 2">
    <name type="scientific">Chiloscyllium punctatum</name>
    <name type="common">Brownbanded bambooshark</name>
    <name type="synonym">Hemiscyllium punctatum</name>
    <dbReference type="NCBI Taxonomy" id="137246"/>
    <lineage>
        <taxon>Eukaryota</taxon>
        <taxon>Metazoa</taxon>
        <taxon>Chordata</taxon>
        <taxon>Craniata</taxon>
        <taxon>Vertebrata</taxon>
        <taxon>Chondrichthyes</taxon>
        <taxon>Elasmobranchii</taxon>
        <taxon>Galeomorphii</taxon>
        <taxon>Galeoidea</taxon>
        <taxon>Orectolobiformes</taxon>
        <taxon>Hemiscylliidae</taxon>
        <taxon>Chiloscyllium</taxon>
    </lineage>
</organism>
<dbReference type="AlphaFoldDB" id="A0A401RV68"/>
<gene>
    <name evidence="1" type="ORF">chiPu_0000438</name>
</gene>
<evidence type="ECO:0000313" key="2">
    <source>
        <dbReference type="Proteomes" id="UP000287033"/>
    </source>
</evidence>
<sequence length="86" mass="9360">MEPLSRRVPVGIGTRSVESAVSSVPGPSHSTTAAPQIASNSPLWIQPMMTHLLTIEVWFKLMKMPLSLTLKIAVLNAVDPLQISRK</sequence>
<proteinExistence type="predicted"/>